<gene>
    <name evidence="4" type="ORF">FQP90_19155</name>
</gene>
<sequence>MNHVIPAEVITPAVLIDVDILDRNIDRMASNMLNRGLQLRPHVKTHKTLEIARKQLAAGAVGITVATIGEAEVFAADGVNDIFIAYPLWVEAPHAERLRALAAKCRLAVGVDSAESATAMGRRLGADAGSVEVLIEVDSGHHRSGVLPEEVVDVARAASSAGLNVAGVFTFPGHSYKPGMPTGAASNENEALGRAAAALTSAGFEVRTISGGSTPTALISGETMASELRPGVYVFGDAQQLELERCTWDDVALTVAATVVSRHEAAGGNVRRVVVDAGSKILGSDRPDWATGFARLPEYPEARVTALSEHHATVVWPDSSELPALGTRLRVIPNHVCLAMNLVDEVTVVRDGSVVDTWSVAARGRNN</sequence>
<dbReference type="OrthoDB" id="9811417at2"/>
<organism evidence="4 5">
    <name type="scientific">Paenarthrobacter nitroguajacolicus</name>
    <name type="common">Arthrobacter nitroguajacolicus</name>
    <dbReference type="NCBI Taxonomy" id="211146"/>
    <lineage>
        <taxon>Bacteria</taxon>
        <taxon>Bacillati</taxon>
        <taxon>Actinomycetota</taxon>
        <taxon>Actinomycetes</taxon>
        <taxon>Micrococcales</taxon>
        <taxon>Micrococcaceae</taxon>
        <taxon>Paenarthrobacter</taxon>
    </lineage>
</organism>
<evidence type="ECO:0000256" key="1">
    <source>
        <dbReference type="ARBA" id="ARBA00005323"/>
    </source>
</evidence>
<dbReference type="SUPFAM" id="SSF51419">
    <property type="entry name" value="PLP-binding barrel"/>
    <property type="match status" value="1"/>
</dbReference>
<dbReference type="InterPro" id="IPR001608">
    <property type="entry name" value="Ala_racemase_N"/>
</dbReference>
<dbReference type="InterPro" id="IPR051466">
    <property type="entry name" value="D-amino_acid_metab_enzyme"/>
</dbReference>
<dbReference type="InterPro" id="IPR026956">
    <property type="entry name" value="D-ser_dehydrat-like_dom"/>
</dbReference>
<proteinExistence type="inferred from homology"/>
<evidence type="ECO:0000259" key="3">
    <source>
        <dbReference type="SMART" id="SM01119"/>
    </source>
</evidence>
<accession>A0A558GRS7</accession>
<dbReference type="SMART" id="SM01119">
    <property type="entry name" value="D-ser_dehydrat"/>
    <property type="match status" value="1"/>
</dbReference>
<evidence type="ECO:0000313" key="4">
    <source>
        <dbReference type="EMBL" id="TVU59516.1"/>
    </source>
</evidence>
<evidence type="ECO:0000256" key="2">
    <source>
        <dbReference type="ARBA" id="ARBA00023239"/>
    </source>
</evidence>
<dbReference type="GO" id="GO:0008721">
    <property type="term" value="F:D-serine ammonia-lyase activity"/>
    <property type="evidence" value="ECO:0007669"/>
    <property type="project" value="TreeGrafter"/>
</dbReference>
<dbReference type="InterPro" id="IPR042208">
    <property type="entry name" value="D-ser_dehydrat-like_sf"/>
</dbReference>
<dbReference type="RefSeq" id="WP_144652662.1">
    <property type="nucleotide sequence ID" value="NZ_VNFK01000018.1"/>
</dbReference>
<dbReference type="Pfam" id="PF01168">
    <property type="entry name" value="Ala_racemase_N"/>
    <property type="match status" value="1"/>
</dbReference>
<dbReference type="AlphaFoldDB" id="A0A558GRS7"/>
<dbReference type="InterPro" id="IPR029066">
    <property type="entry name" value="PLP-binding_barrel"/>
</dbReference>
<dbReference type="PANTHER" id="PTHR28004">
    <property type="entry name" value="ZGC:162816-RELATED"/>
    <property type="match status" value="1"/>
</dbReference>
<dbReference type="EMBL" id="VNFK01000018">
    <property type="protein sequence ID" value="TVU59516.1"/>
    <property type="molecule type" value="Genomic_DNA"/>
</dbReference>
<dbReference type="GO" id="GO:0036088">
    <property type="term" value="P:D-serine catabolic process"/>
    <property type="evidence" value="ECO:0007669"/>
    <property type="project" value="TreeGrafter"/>
</dbReference>
<comment type="caution">
    <text evidence="4">The sequence shown here is derived from an EMBL/GenBank/DDBJ whole genome shotgun (WGS) entry which is preliminary data.</text>
</comment>
<name>A0A558GRS7_PAENT</name>
<dbReference type="Gene3D" id="3.20.20.10">
    <property type="entry name" value="Alanine racemase"/>
    <property type="match status" value="1"/>
</dbReference>
<comment type="similarity">
    <text evidence="1">Belongs to the DSD1 family.</text>
</comment>
<evidence type="ECO:0000313" key="5">
    <source>
        <dbReference type="Proteomes" id="UP000316500"/>
    </source>
</evidence>
<keyword evidence="2" id="KW-0456">Lyase</keyword>
<dbReference type="Proteomes" id="UP000316500">
    <property type="component" value="Unassembled WGS sequence"/>
</dbReference>
<reference evidence="4 5" key="1">
    <citation type="submission" date="2019-07" db="EMBL/GenBank/DDBJ databases">
        <title>Diversity of Bacteria from Kongsfjorden, Arctic.</title>
        <authorList>
            <person name="Yu Y."/>
        </authorList>
    </citation>
    <scope>NUCLEOTIDE SEQUENCE [LARGE SCALE GENOMIC DNA]</scope>
    <source>
        <strain evidence="4 5">SM1928</strain>
    </source>
</reference>
<feature type="domain" description="D-serine dehydratase-like" evidence="3">
    <location>
        <begin position="252"/>
        <end position="350"/>
    </location>
</feature>
<dbReference type="PANTHER" id="PTHR28004:SF2">
    <property type="entry name" value="D-SERINE DEHYDRATASE"/>
    <property type="match status" value="1"/>
</dbReference>
<protein>
    <submittedName>
        <fullName evidence="4">D-TA family PLP-dependent enzyme</fullName>
    </submittedName>
</protein>
<dbReference type="Pfam" id="PF14031">
    <property type="entry name" value="D-ser_dehydrat"/>
    <property type="match status" value="1"/>
</dbReference>
<dbReference type="CDD" id="cd06820">
    <property type="entry name" value="PLPDE_III_LS_D-TA_like"/>
    <property type="match status" value="1"/>
</dbReference>
<dbReference type="Gene3D" id="2.40.37.20">
    <property type="entry name" value="D-serine dehydratase-like domain"/>
    <property type="match status" value="1"/>
</dbReference>